<proteinExistence type="predicted"/>
<dbReference type="SUPFAM" id="SSF48403">
    <property type="entry name" value="Ankyrin repeat"/>
    <property type="match status" value="1"/>
</dbReference>
<dbReference type="PROSITE" id="PS50297">
    <property type="entry name" value="ANK_REP_REGION"/>
    <property type="match status" value="6"/>
</dbReference>
<dbReference type="AlphaFoldDB" id="A2DI71"/>
<feature type="repeat" description="ANK" evidence="1">
    <location>
        <begin position="312"/>
        <end position="344"/>
    </location>
</feature>
<dbReference type="OrthoDB" id="194358at2759"/>
<gene>
    <name evidence="3" type="ORF">TVAG_129750</name>
</gene>
<feature type="repeat" description="ANK" evidence="1">
    <location>
        <begin position="444"/>
        <end position="476"/>
    </location>
</feature>
<dbReference type="InterPro" id="IPR002110">
    <property type="entry name" value="Ankyrin_rpt"/>
</dbReference>
<dbReference type="VEuPathDB" id="TrichDB:TVAGG3_0712400"/>
<dbReference type="PANTHER" id="PTHR24182:SF13">
    <property type="entry name" value="LD18443P"/>
    <property type="match status" value="1"/>
</dbReference>
<dbReference type="VEuPathDB" id="TrichDB:TVAG_006210"/>
<dbReference type="PRINTS" id="PR01415">
    <property type="entry name" value="ANKYRIN"/>
</dbReference>
<dbReference type="InterPro" id="IPR020683">
    <property type="entry name" value="DUF3447"/>
</dbReference>
<dbReference type="eggNOG" id="KOG0504">
    <property type="taxonomic scope" value="Eukaryota"/>
</dbReference>
<dbReference type="Pfam" id="PF00023">
    <property type="entry name" value="Ank"/>
    <property type="match status" value="2"/>
</dbReference>
<organism evidence="3 4">
    <name type="scientific">Trichomonas vaginalis (strain ATCC PRA-98 / G3)</name>
    <dbReference type="NCBI Taxonomy" id="412133"/>
    <lineage>
        <taxon>Eukaryota</taxon>
        <taxon>Metamonada</taxon>
        <taxon>Parabasalia</taxon>
        <taxon>Trichomonadida</taxon>
        <taxon>Trichomonadidae</taxon>
        <taxon>Trichomonas</taxon>
    </lineage>
</organism>
<dbReference type="InParanoid" id="A2DI71"/>
<protein>
    <submittedName>
        <fullName evidence="3">Ankyrin repeat protein, putative</fullName>
    </submittedName>
</protein>
<reference evidence="3" key="1">
    <citation type="submission" date="2006-10" db="EMBL/GenBank/DDBJ databases">
        <authorList>
            <person name="Amadeo P."/>
            <person name="Zhao Q."/>
            <person name="Wortman J."/>
            <person name="Fraser-Liggett C."/>
            <person name="Carlton J."/>
        </authorList>
    </citation>
    <scope>NUCLEOTIDE SEQUENCE</scope>
    <source>
        <strain evidence="3">G3</strain>
    </source>
</reference>
<name>A2DI71_TRIV3</name>
<reference evidence="3" key="2">
    <citation type="journal article" date="2007" name="Science">
        <title>Draft genome sequence of the sexually transmitted pathogen Trichomonas vaginalis.</title>
        <authorList>
            <person name="Carlton J.M."/>
            <person name="Hirt R.P."/>
            <person name="Silva J.C."/>
            <person name="Delcher A.L."/>
            <person name="Schatz M."/>
            <person name="Zhao Q."/>
            <person name="Wortman J.R."/>
            <person name="Bidwell S.L."/>
            <person name="Alsmark U.C.M."/>
            <person name="Besteiro S."/>
            <person name="Sicheritz-Ponten T."/>
            <person name="Noel C.J."/>
            <person name="Dacks J.B."/>
            <person name="Foster P.G."/>
            <person name="Simillion C."/>
            <person name="Van de Peer Y."/>
            <person name="Miranda-Saavedra D."/>
            <person name="Barton G.J."/>
            <person name="Westrop G.D."/>
            <person name="Mueller S."/>
            <person name="Dessi D."/>
            <person name="Fiori P.L."/>
            <person name="Ren Q."/>
            <person name="Paulsen I."/>
            <person name="Zhang H."/>
            <person name="Bastida-Corcuera F.D."/>
            <person name="Simoes-Barbosa A."/>
            <person name="Brown M.T."/>
            <person name="Hayes R.D."/>
            <person name="Mukherjee M."/>
            <person name="Okumura C.Y."/>
            <person name="Schneider R."/>
            <person name="Smith A.J."/>
            <person name="Vanacova S."/>
            <person name="Villalvazo M."/>
            <person name="Haas B.J."/>
            <person name="Pertea M."/>
            <person name="Feldblyum T.V."/>
            <person name="Utterback T.R."/>
            <person name="Shu C.L."/>
            <person name="Osoegawa K."/>
            <person name="de Jong P.J."/>
            <person name="Hrdy I."/>
            <person name="Horvathova L."/>
            <person name="Zubacova Z."/>
            <person name="Dolezal P."/>
            <person name="Malik S.B."/>
            <person name="Logsdon J.M. Jr."/>
            <person name="Henze K."/>
            <person name="Gupta A."/>
            <person name="Wang C.C."/>
            <person name="Dunne R.L."/>
            <person name="Upcroft J.A."/>
            <person name="Upcroft P."/>
            <person name="White O."/>
            <person name="Salzberg S.L."/>
            <person name="Tang P."/>
            <person name="Chiu C.-H."/>
            <person name="Lee Y.-S."/>
            <person name="Embley T.M."/>
            <person name="Coombs G.H."/>
            <person name="Mottram J.C."/>
            <person name="Tachezy J."/>
            <person name="Fraser-Liggett C.M."/>
            <person name="Johnson P.J."/>
        </authorList>
    </citation>
    <scope>NUCLEOTIDE SEQUENCE [LARGE SCALE GENOMIC DNA]</scope>
    <source>
        <strain evidence="3">G3</strain>
    </source>
</reference>
<feature type="domain" description="DUF3447" evidence="2">
    <location>
        <begin position="197"/>
        <end position="273"/>
    </location>
</feature>
<dbReference type="PANTHER" id="PTHR24182">
    <property type="entry name" value="ANKYRIN REPEAT AND SOCS BOX CONTAINING 4"/>
    <property type="match status" value="1"/>
</dbReference>
<dbReference type="Pfam" id="PF11929">
    <property type="entry name" value="DUF3447"/>
    <property type="match status" value="1"/>
</dbReference>
<feature type="repeat" description="ANK" evidence="1">
    <location>
        <begin position="411"/>
        <end position="443"/>
    </location>
</feature>
<keyword evidence="1" id="KW-0040">ANK repeat</keyword>
<feature type="repeat" description="ANK" evidence="1">
    <location>
        <begin position="378"/>
        <end position="410"/>
    </location>
</feature>
<sequence length="505" mass="58126">MSDQDIHPDEYSKLRSICKYYIDSYNALYQLKSDKEEEINSIYKMIKTELIDSRKHLPQNIIQDILNIIPYNNRYTKSYLSLAKLVSDDYHVQDVYNVQPISNFLFYKEYGIKLCKSYDFDKNKFKNIDIDNENTIYRAIMLNDKETFITFTETDEFDKNQKLQSSLYPNSKKEYSLLELCCYYGSVDCFKLLITKFHSEITQTCLQLSFLGRNAEIMSECLKYQEPNEDCMIYAIASHNIDFVTFLMNEYKHIRINLFDCCYYNNLESFLIYFDQTNDVKNCFICSPLFNIPYLCKYFLSHGANINENGIFGKAALHIAANNNSKEIVELIISHGANINIKDKNGRITLHYSAINNSKDTAEVLISHGANINEKDKDGDTALHFAAVNNHREIAELLISHGANINEKDKDGDTALHFAAVNNHKEIAELLISHGAIIDEKDKCEKTALHFAAFNNFKEIVELLISYGANINEKDLFGQTVLHTAANNNYKEIAEVLLSHGANTM</sequence>
<dbReference type="InterPro" id="IPR036770">
    <property type="entry name" value="Ankyrin_rpt-contain_sf"/>
</dbReference>
<accession>A2DI71</accession>
<dbReference type="EMBL" id="DS113203">
    <property type="protein sequence ID" value="EAY19867.1"/>
    <property type="molecule type" value="Genomic_DNA"/>
</dbReference>
<evidence type="ECO:0000313" key="4">
    <source>
        <dbReference type="Proteomes" id="UP000001542"/>
    </source>
</evidence>
<dbReference type="Pfam" id="PF12796">
    <property type="entry name" value="Ank_2"/>
    <property type="match status" value="1"/>
</dbReference>
<dbReference type="PROSITE" id="PS50088">
    <property type="entry name" value="ANK_REPEAT"/>
    <property type="match status" value="6"/>
</dbReference>
<evidence type="ECO:0000256" key="1">
    <source>
        <dbReference type="PROSITE-ProRule" id="PRU00023"/>
    </source>
</evidence>
<evidence type="ECO:0000259" key="2">
    <source>
        <dbReference type="Pfam" id="PF11929"/>
    </source>
</evidence>
<dbReference type="STRING" id="5722.A2DI71"/>
<dbReference type="Pfam" id="PF13637">
    <property type="entry name" value="Ank_4"/>
    <property type="match status" value="1"/>
</dbReference>
<dbReference type="SMART" id="SM00248">
    <property type="entry name" value="ANK"/>
    <property type="match status" value="8"/>
</dbReference>
<dbReference type="Proteomes" id="UP000001542">
    <property type="component" value="Unassembled WGS sequence"/>
</dbReference>
<dbReference type="RefSeq" id="XP_001580853.1">
    <property type="nucleotide sequence ID" value="XM_001580803.1"/>
</dbReference>
<keyword evidence="4" id="KW-1185">Reference proteome</keyword>
<feature type="repeat" description="ANK" evidence="1">
    <location>
        <begin position="345"/>
        <end position="377"/>
    </location>
</feature>
<feature type="repeat" description="ANK" evidence="1">
    <location>
        <begin position="477"/>
        <end position="505"/>
    </location>
</feature>
<dbReference type="KEGG" id="tva:5465397"/>
<dbReference type="Gene3D" id="1.25.40.20">
    <property type="entry name" value="Ankyrin repeat-containing domain"/>
    <property type="match status" value="1"/>
</dbReference>
<evidence type="ECO:0000313" key="3">
    <source>
        <dbReference type="EMBL" id="EAY19867.1"/>
    </source>
</evidence>